<accession>A0A022REY0</accession>
<protein>
    <submittedName>
        <fullName evidence="2">Uncharacterized protein</fullName>
    </submittedName>
</protein>
<organism evidence="2 3">
    <name type="scientific">Erythranthe guttata</name>
    <name type="common">Yellow monkey flower</name>
    <name type="synonym">Mimulus guttatus</name>
    <dbReference type="NCBI Taxonomy" id="4155"/>
    <lineage>
        <taxon>Eukaryota</taxon>
        <taxon>Viridiplantae</taxon>
        <taxon>Streptophyta</taxon>
        <taxon>Embryophyta</taxon>
        <taxon>Tracheophyta</taxon>
        <taxon>Spermatophyta</taxon>
        <taxon>Magnoliopsida</taxon>
        <taxon>eudicotyledons</taxon>
        <taxon>Gunneridae</taxon>
        <taxon>Pentapetalae</taxon>
        <taxon>asterids</taxon>
        <taxon>lamiids</taxon>
        <taxon>Lamiales</taxon>
        <taxon>Phrymaceae</taxon>
        <taxon>Erythranthe</taxon>
    </lineage>
</organism>
<name>A0A022REY0_ERYGU</name>
<keyword evidence="3" id="KW-1185">Reference proteome</keyword>
<dbReference type="Proteomes" id="UP000030748">
    <property type="component" value="Unassembled WGS sequence"/>
</dbReference>
<feature type="non-terminal residue" evidence="2">
    <location>
        <position position="28"/>
    </location>
</feature>
<proteinExistence type="predicted"/>
<feature type="region of interest" description="Disordered" evidence="1">
    <location>
        <begin position="1"/>
        <end position="28"/>
    </location>
</feature>
<evidence type="ECO:0000313" key="3">
    <source>
        <dbReference type="Proteomes" id="UP000030748"/>
    </source>
</evidence>
<evidence type="ECO:0000256" key="1">
    <source>
        <dbReference type="SAM" id="MobiDB-lite"/>
    </source>
</evidence>
<dbReference type="AlphaFoldDB" id="A0A022REY0"/>
<reference evidence="2 3" key="1">
    <citation type="journal article" date="2013" name="Proc. Natl. Acad. Sci. U.S.A.">
        <title>Fine-scale variation in meiotic recombination in Mimulus inferred from population shotgun sequencing.</title>
        <authorList>
            <person name="Hellsten U."/>
            <person name="Wright K.M."/>
            <person name="Jenkins J."/>
            <person name="Shu S."/>
            <person name="Yuan Y."/>
            <person name="Wessler S.R."/>
            <person name="Schmutz J."/>
            <person name="Willis J.H."/>
            <person name="Rokhsar D.S."/>
        </authorList>
    </citation>
    <scope>NUCLEOTIDE SEQUENCE [LARGE SCALE GENOMIC DNA]</scope>
    <source>
        <strain evidence="3">cv. DUN x IM62</strain>
    </source>
</reference>
<gene>
    <name evidence="2" type="ORF">MIMGU_mgv1a0147492mg</name>
</gene>
<dbReference type="EMBL" id="KI630517">
    <property type="protein sequence ID" value="EYU37425.1"/>
    <property type="molecule type" value="Genomic_DNA"/>
</dbReference>
<evidence type="ECO:0000313" key="2">
    <source>
        <dbReference type="EMBL" id="EYU37425.1"/>
    </source>
</evidence>
<sequence length="28" mass="3314">MADCPRFQWNNRPTGADLGGFSRRLKYR</sequence>